<dbReference type="InterPro" id="IPR043504">
    <property type="entry name" value="Peptidase_S1_PA_chymotrypsin"/>
</dbReference>
<comment type="caution">
    <text evidence="1">The sequence shown here is derived from an EMBL/GenBank/DDBJ whole genome shotgun (WGS) entry which is preliminary data.</text>
</comment>
<organism evidence="1 2">
    <name type="scientific">Williamsia limnetica</name>
    <dbReference type="NCBI Taxonomy" id="882452"/>
    <lineage>
        <taxon>Bacteria</taxon>
        <taxon>Bacillati</taxon>
        <taxon>Actinomycetota</taxon>
        <taxon>Actinomycetes</taxon>
        <taxon>Mycobacteriales</taxon>
        <taxon>Nocardiaceae</taxon>
        <taxon>Williamsia</taxon>
    </lineage>
</organism>
<dbReference type="Gene3D" id="2.40.10.10">
    <property type="entry name" value="Trypsin-like serine proteases"/>
    <property type="match status" value="1"/>
</dbReference>
<proteinExistence type="predicted"/>
<accession>A0A318RWQ5</accession>
<name>A0A318RWQ5_WILLI</name>
<sequence length="385" mass="41195">MDEISADEQARLEKALRKHRKSLSALPNVHNVDVGFEYADGCPTGRLALRVHVTEKKPTTELKRAERVPEEIDGTPVDVITYNPTPHIARTDRFDPVRGGVQMMNTSKTSAGTLGMIVFDRDSLQPLALSNWHVMLRNPAMPADVMAQPSGADLMGGVLRYDKALDCAVCVLGGRTWSLDLHELGSASGQSEPRLGAKVIKSGLNTGVTWGVVDGVTATTFTIVPDDPAMPEISLGGDSGSVWINRSDSLAVGLHRAGNDESVAGGTERATAIRMNAVTSKLKVLIFDGLAVSTAWIGGTCRVLARTAPNAECSVEIRYPSGRRSSASGLAPKRSDGTGWVEWTWRIGTSTARKPGIEHLAATVTLGGTTRTIQRKLEGHTSTEH</sequence>
<dbReference type="EMBL" id="QJSP01000006">
    <property type="protein sequence ID" value="PYE17624.1"/>
    <property type="molecule type" value="Genomic_DNA"/>
</dbReference>
<evidence type="ECO:0000313" key="1">
    <source>
        <dbReference type="EMBL" id="PYE17624.1"/>
    </source>
</evidence>
<dbReference type="AlphaFoldDB" id="A0A318RWQ5"/>
<reference evidence="1 2" key="1">
    <citation type="submission" date="2018-06" db="EMBL/GenBank/DDBJ databases">
        <title>Genomic Encyclopedia of Type Strains, Phase IV (KMG-IV): sequencing the most valuable type-strain genomes for metagenomic binning, comparative biology and taxonomic classification.</title>
        <authorList>
            <person name="Goeker M."/>
        </authorList>
    </citation>
    <scope>NUCLEOTIDE SEQUENCE [LARGE SCALE GENOMIC DNA]</scope>
    <source>
        <strain evidence="1 2">DSM 45521</strain>
    </source>
</reference>
<protein>
    <submittedName>
        <fullName evidence="1">Uncharacterized protein</fullName>
    </submittedName>
</protein>
<evidence type="ECO:0000313" key="2">
    <source>
        <dbReference type="Proteomes" id="UP000247591"/>
    </source>
</evidence>
<keyword evidence="2" id="KW-1185">Reference proteome</keyword>
<dbReference type="InterPro" id="IPR009003">
    <property type="entry name" value="Peptidase_S1_PA"/>
</dbReference>
<gene>
    <name evidence="1" type="ORF">DFR67_106328</name>
</gene>
<dbReference type="OrthoDB" id="104542at2"/>
<dbReference type="RefSeq" id="WP_110469836.1">
    <property type="nucleotide sequence ID" value="NZ_QJSP01000006.1"/>
</dbReference>
<dbReference type="Proteomes" id="UP000247591">
    <property type="component" value="Unassembled WGS sequence"/>
</dbReference>
<dbReference type="SUPFAM" id="SSF50494">
    <property type="entry name" value="Trypsin-like serine proteases"/>
    <property type="match status" value="1"/>
</dbReference>